<organism evidence="6 8">
    <name type="scientific">Adineta steineri</name>
    <dbReference type="NCBI Taxonomy" id="433720"/>
    <lineage>
        <taxon>Eukaryota</taxon>
        <taxon>Metazoa</taxon>
        <taxon>Spiralia</taxon>
        <taxon>Gnathifera</taxon>
        <taxon>Rotifera</taxon>
        <taxon>Eurotatoria</taxon>
        <taxon>Bdelloidea</taxon>
        <taxon>Adinetida</taxon>
        <taxon>Adinetidae</taxon>
        <taxon>Adineta</taxon>
    </lineage>
</organism>
<feature type="repeat" description="NHL" evidence="2">
    <location>
        <begin position="446"/>
        <end position="478"/>
    </location>
</feature>
<feature type="transmembrane region" description="Helical" evidence="3">
    <location>
        <begin position="188"/>
        <end position="208"/>
    </location>
</feature>
<dbReference type="Pfam" id="PF01436">
    <property type="entry name" value="NHL"/>
    <property type="match status" value="3"/>
</dbReference>
<keyword evidence="3" id="KW-0812">Transmembrane</keyword>
<evidence type="ECO:0000256" key="2">
    <source>
        <dbReference type="PROSITE-ProRule" id="PRU00504"/>
    </source>
</evidence>
<keyword evidence="3" id="KW-0472">Membrane</keyword>
<dbReference type="Gene3D" id="2.40.10.500">
    <property type="match status" value="1"/>
</dbReference>
<dbReference type="GO" id="GO:0000209">
    <property type="term" value="P:protein polyubiquitination"/>
    <property type="evidence" value="ECO:0007669"/>
    <property type="project" value="TreeGrafter"/>
</dbReference>
<dbReference type="GO" id="GO:0008270">
    <property type="term" value="F:zinc ion binding"/>
    <property type="evidence" value="ECO:0007669"/>
    <property type="project" value="UniProtKB-KW"/>
</dbReference>
<evidence type="ECO:0000256" key="4">
    <source>
        <dbReference type="SAM" id="SignalP"/>
    </source>
</evidence>
<dbReference type="GO" id="GO:0043161">
    <property type="term" value="P:proteasome-mediated ubiquitin-dependent protein catabolic process"/>
    <property type="evidence" value="ECO:0007669"/>
    <property type="project" value="TreeGrafter"/>
</dbReference>
<feature type="chain" id="PRO_5035683608" description="Apple domain-containing protein" evidence="4">
    <location>
        <begin position="22"/>
        <end position="535"/>
    </location>
</feature>
<dbReference type="PROSITE" id="PS51125">
    <property type="entry name" value="NHL"/>
    <property type="match status" value="1"/>
</dbReference>
<accession>A0A814AR00</accession>
<dbReference type="InterPro" id="IPR001258">
    <property type="entry name" value="NHL_repeat"/>
</dbReference>
<feature type="signal peptide" evidence="4">
    <location>
        <begin position="1"/>
        <end position="21"/>
    </location>
</feature>
<sequence length="535" mass="58551">MFSRYLCVLIFAWCILGPMHLQSISIGWESLVTFSSYGFEFSPIDEQALFILENNVNSIMSCVQTCHSNAQCRIFDFDDQLHRCRIFEGNITTMGSVVTSSLSVRSIVGTIELQPDNFVNRGQPCSYCQESRYLTCINATCQCQSHTFFDGSICQSQKLLGAECIDSTECRYDLNYTCLPRQQCGREYYYLLLFFIHLISTILSFIFLQTTDMINSILTSLFYFAALAIQNGNTVGGYANGTAGNALNALNFPGGLSLDYNGLIYVSDFNNNRVIKLQEGSLVGSIIAGTGVSGSSASQLSSPAGLYVDASLNIYVVDTFNFRVMLWHLNSSSGSRIAGSGSYGTSSSTLSYAGGIVVDSLGNLYICDAYNHRVMKWLPNATSGILIAGTGVAGSSSQQLNMPYTLYLDESNSYLYIADGLNHRIQRYDLRYSMNVTTVAGGNGPGTGSHQLNTPIGVYLSKKTGAIYIADSNNHRIQRWIPGATHGVTIAGISALSGNNATLLNQPRYVSLNLNETQLYVTDGSNNRVQRFQLI</sequence>
<dbReference type="Proteomes" id="UP000663845">
    <property type="component" value="Unassembled WGS sequence"/>
</dbReference>
<keyword evidence="1" id="KW-0677">Repeat</keyword>
<evidence type="ECO:0000256" key="1">
    <source>
        <dbReference type="ARBA" id="ARBA00022737"/>
    </source>
</evidence>
<dbReference type="PANTHER" id="PTHR24104:SF25">
    <property type="entry name" value="PROTEIN LIN-41"/>
    <property type="match status" value="1"/>
</dbReference>
<evidence type="ECO:0000313" key="8">
    <source>
        <dbReference type="Proteomes" id="UP000663845"/>
    </source>
</evidence>
<dbReference type="InterPro" id="IPR050952">
    <property type="entry name" value="TRIM-NHL_E3_ligases"/>
</dbReference>
<feature type="domain" description="Apple" evidence="5">
    <location>
        <begin position="55"/>
        <end position="100"/>
    </location>
</feature>
<dbReference type="PANTHER" id="PTHR24104">
    <property type="entry name" value="E3 UBIQUITIN-PROTEIN LIGASE NHLRC1-RELATED"/>
    <property type="match status" value="1"/>
</dbReference>
<dbReference type="Proteomes" id="UP000663844">
    <property type="component" value="Unassembled WGS sequence"/>
</dbReference>
<name>A0A814AR00_9BILA</name>
<dbReference type="InterPro" id="IPR011042">
    <property type="entry name" value="6-blade_b-propeller_TolB-like"/>
</dbReference>
<gene>
    <name evidence="6" type="ORF">JYZ213_LOCUS11472</name>
    <name evidence="7" type="ORF">OXD698_LOCUS19701</name>
</gene>
<evidence type="ECO:0000259" key="5">
    <source>
        <dbReference type="Pfam" id="PF00024"/>
    </source>
</evidence>
<dbReference type="EMBL" id="CAJNOG010000086">
    <property type="protein sequence ID" value="CAF0918404.1"/>
    <property type="molecule type" value="Genomic_DNA"/>
</dbReference>
<dbReference type="AlphaFoldDB" id="A0A814AR00"/>
<dbReference type="Pfam" id="PF00024">
    <property type="entry name" value="PAN_1"/>
    <property type="match status" value="1"/>
</dbReference>
<dbReference type="CDD" id="cd05819">
    <property type="entry name" value="NHL"/>
    <property type="match status" value="1"/>
</dbReference>
<dbReference type="Gene3D" id="2.120.10.30">
    <property type="entry name" value="TolB, C-terminal domain"/>
    <property type="match status" value="2"/>
</dbReference>
<dbReference type="EMBL" id="CAJOAZ010001528">
    <property type="protein sequence ID" value="CAF3825209.1"/>
    <property type="molecule type" value="Genomic_DNA"/>
</dbReference>
<comment type="caution">
    <text evidence="6">The sequence shown here is derived from an EMBL/GenBank/DDBJ whole genome shotgun (WGS) entry which is preliminary data.</text>
</comment>
<evidence type="ECO:0000256" key="3">
    <source>
        <dbReference type="SAM" id="Phobius"/>
    </source>
</evidence>
<dbReference type="InterPro" id="IPR003609">
    <property type="entry name" value="Pan_app"/>
</dbReference>
<keyword evidence="4" id="KW-0732">Signal</keyword>
<protein>
    <recommendedName>
        <fullName evidence="5">Apple domain-containing protein</fullName>
    </recommendedName>
</protein>
<proteinExistence type="predicted"/>
<reference evidence="6" key="1">
    <citation type="submission" date="2021-02" db="EMBL/GenBank/DDBJ databases">
        <authorList>
            <person name="Nowell W R."/>
        </authorList>
    </citation>
    <scope>NUCLEOTIDE SEQUENCE</scope>
</reference>
<dbReference type="GO" id="GO:0061630">
    <property type="term" value="F:ubiquitin protein ligase activity"/>
    <property type="evidence" value="ECO:0007669"/>
    <property type="project" value="TreeGrafter"/>
</dbReference>
<dbReference type="SUPFAM" id="SSF101898">
    <property type="entry name" value="NHL repeat"/>
    <property type="match status" value="1"/>
</dbReference>
<keyword evidence="3" id="KW-1133">Transmembrane helix</keyword>
<evidence type="ECO:0000313" key="6">
    <source>
        <dbReference type="EMBL" id="CAF0918404.1"/>
    </source>
</evidence>
<evidence type="ECO:0000313" key="7">
    <source>
        <dbReference type="EMBL" id="CAF3825209.1"/>
    </source>
</evidence>